<dbReference type="SMART" id="SM00858">
    <property type="entry name" value="SAF"/>
    <property type="match status" value="1"/>
</dbReference>
<dbReference type="GO" id="GO:0016787">
    <property type="term" value="F:hydrolase activity"/>
    <property type="evidence" value="ECO:0007669"/>
    <property type="project" value="UniProtKB-KW"/>
</dbReference>
<organism evidence="3 4">
    <name type="scientific">Lederbergia citrea</name>
    <dbReference type="NCBI Taxonomy" id="2833581"/>
    <lineage>
        <taxon>Bacteria</taxon>
        <taxon>Bacillati</taxon>
        <taxon>Bacillota</taxon>
        <taxon>Bacilli</taxon>
        <taxon>Bacillales</taxon>
        <taxon>Bacillaceae</taxon>
        <taxon>Lederbergia</taxon>
    </lineage>
</organism>
<dbReference type="PANTHER" id="PTHR30536:SF5">
    <property type="entry name" value="ALTRONATE DEHYDRATASE"/>
    <property type="match status" value="1"/>
</dbReference>
<evidence type="ECO:0000256" key="1">
    <source>
        <dbReference type="ARBA" id="ARBA00023239"/>
    </source>
</evidence>
<dbReference type="PANTHER" id="PTHR30536">
    <property type="entry name" value="ALTRONATE/GALACTARATE DEHYDRATASE"/>
    <property type="match status" value="1"/>
</dbReference>
<dbReference type="Pfam" id="PF08666">
    <property type="entry name" value="SAF"/>
    <property type="match status" value="1"/>
</dbReference>
<evidence type="ECO:0000313" key="3">
    <source>
        <dbReference type="EMBL" id="MBS4224498.1"/>
    </source>
</evidence>
<keyword evidence="1" id="KW-0456">Lyase</keyword>
<dbReference type="InterPro" id="IPR052172">
    <property type="entry name" value="UxaA_altronate/galactarate_dh"/>
</dbReference>
<feature type="domain" description="SAF" evidence="2">
    <location>
        <begin position="19"/>
        <end position="94"/>
    </location>
</feature>
<dbReference type="InterPro" id="IPR013974">
    <property type="entry name" value="SAF"/>
</dbReference>
<reference evidence="3 4" key="1">
    <citation type="submission" date="2021-05" db="EMBL/GenBank/DDBJ databases">
        <title>Novel Bacillus species.</title>
        <authorList>
            <person name="Liu G."/>
        </authorList>
    </citation>
    <scope>NUCLEOTIDE SEQUENCE [LARGE SCALE GENOMIC DNA]</scope>
    <source>
        <strain evidence="3 4">FJAT-49682</strain>
    </source>
</reference>
<dbReference type="CDD" id="cd11613">
    <property type="entry name" value="SAF_AH_GD"/>
    <property type="match status" value="1"/>
</dbReference>
<dbReference type="GO" id="GO:0019698">
    <property type="term" value="P:D-galacturonate catabolic process"/>
    <property type="evidence" value="ECO:0007669"/>
    <property type="project" value="TreeGrafter"/>
</dbReference>
<dbReference type="Gene3D" id="2.30.130.110">
    <property type="match status" value="1"/>
</dbReference>
<protein>
    <submittedName>
        <fullName evidence="3">UxaA family hydrolase</fullName>
    </submittedName>
</protein>
<gene>
    <name evidence="3" type="ORF">KHA91_17455</name>
</gene>
<dbReference type="GO" id="GO:0016829">
    <property type="term" value="F:lyase activity"/>
    <property type="evidence" value="ECO:0007669"/>
    <property type="project" value="UniProtKB-KW"/>
</dbReference>
<dbReference type="RefSeq" id="WP_213099553.1">
    <property type="nucleotide sequence ID" value="NZ_JAGYPH010000004.1"/>
</dbReference>
<keyword evidence="4" id="KW-1185">Reference proteome</keyword>
<dbReference type="Proteomes" id="UP000676456">
    <property type="component" value="Unassembled WGS sequence"/>
</dbReference>
<comment type="caution">
    <text evidence="3">The sequence shown here is derived from an EMBL/GenBank/DDBJ whole genome shotgun (WGS) entry which is preliminary data.</text>
</comment>
<evidence type="ECO:0000259" key="2">
    <source>
        <dbReference type="SMART" id="SM00858"/>
    </source>
</evidence>
<sequence>MSERTYQEGITSIVMDEKDNVATLLKDFKKGELLTYTKEGKTFEIALKQDINFGHKVAITNIHPHEEVIKYGEVIGASTIEIQIGEHVHVHNIEGIRGRGDKKEGGKEHANV</sequence>
<dbReference type="EMBL" id="JAGYPN010000004">
    <property type="protein sequence ID" value="MBS4224498.1"/>
    <property type="molecule type" value="Genomic_DNA"/>
</dbReference>
<evidence type="ECO:0000313" key="4">
    <source>
        <dbReference type="Proteomes" id="UP000676456"/>
    </source>
</evidence>
<dbReference type="AlphaFoldDB" id="A0A942UTK0"/>
<keyword evidence="3" id="KW-0378">Hydrolase</keyword>
<name>A0A942UTK0_9BACI</name>
<proteinExistence type="predicted"/>
<accession>A0A942UTK0</accession>
<dbReference type="InterPro" id="IPR044144">
    <property type="entry name" value="SAF_UxaA/GarD"/>
</dbReference>